<accession>A0A4V1YA80</accession>
<evidence type="ECO:0000313" key="3">
    <source>
        <dbReference type="Proteomes" id="UP000292665"/>
    </source>
</evidence>
<proteinExistence type="predicted"/>
<protein>
    <submittedName>
        <fullName evidence="2">Relaxase/mobilization nuclease</fullName>
    </submittedName>
</protein>
<reference evidence="2 3" key="1">
    <citation type="journal article" date="2019" name="Science, e1252229">
        <title>Invertible promoters mediate bacterial phase variation, antibiotic resistance, and host adaptation in the gut.</title>
        <authorList>
            <person name="Jiang X."/>
            <person name="Hall A.B."/>
            <person name="Arthur T.D."/>
            <person name="Plichta D.R."/>
            <person name="Covington C.T."/>
            <person name="Poyet M."/>
            <person name="Crothers J."/>
            <person name="Moses P.L."/>
            <person name="Tolonen A.C."/>
            <person name="Vlamakis H."/>
            <person name="Alm E.J."/>
            <person name="Xavier R.J."/>
        </authorList>
    </citation>
    <scope>NUCLEOTIDE SEQUENCE [LARGE SCALE GENOMIC DNA]</scope>
    <source>
        <strain evidence="3">aa_0143</strain>
    </source>
</reference>
<dbReference type="Pfam" id="PF03432">
    <property type="entry name" value="Relaxase"/>
    <property type="match status" value="1"/>
</dbReference>
<evidence type="ECO:0000313" key="2">
    <source>
        <dbReference type="EMBL" id="RYS80259.1"/>
    </source>
</evidence>
<gene>
    <name evidence="2" type="ORF">EAI93_06660</name>
</gene>
<dbReference type="InterPro" id="IPR005094">
    <property type="entry name" value="Endonuclease_MobA/VirD2"/>
</dbReference>
<name>A0A4V1YA80_9FIRM</name>
<organism evidence="2 3">
    <name type="scientific">[Ruminococcus] torques</name>
    <dbReference type="NCBI Taxonomy" id="33039"/>
    <lineage>
        <taxon>Bacteria</taxon>
        <taxon>Bacillati</taxon>
        <taxon>Bacillota</taxon>
        <taxon>Clostridia</taxon>
        <taxon>Lachnospirales</taxon>
        <taxon>Lachnospiraceae</taxon>
        <taxon>Mediterraneibacter</taxon>
    </lineage>
</organism>
<dbReference type="AlphaFoldDB" id="A0A4V1YA80"/>
<feature type="domain" description="MobA/VirD2-like nuclease" evidence="1">
    <location>
        <begin position="44"/>
        <end position="145"/>
    </location>
</feature>
<comment type="caution">
    <text evidence="2">The sequence shown here is derived from an EMBL/GenBank/DDBJ whole genome shotgun (WGS) entry which is preliminary data.</text>
</comment>
<dbReference type="Proteomes" id="UP000292665">
    <property type="component" value="Unassembled WGS sequence"/>
</dbReference>
<sequence>MAIVKHIKSRNANYSDAINYLLFEHDEKTGKKIVDESGRSILRKEFYMDGLNCDPMSFDKECELTNMHFHKNRERSDIKSHHYIISFDPADVTENGLTGERAQAISIELAKQMFPGYQALVVTHTDGHNESGNIHTHIVINSVRKYAVDRQPYMDKPHEERAGYKHRSTDKFIKFFKKAVMDRCQQEGLHQIDLLAPAERKITQAEYMAQKSGQEKLEKVNQEIVADGLKPTSTVFQTQKDYLRNAIDECAATSDSFDEFQTKLFEQFHISVVDHRGRYSYLHPDRQKRITERALGTRYGKEHLEQTFLHKDPIAILYVRSHLRLVVDLQTNVKAMQSPAYARRVKLTNLQQMANTIIYVQEHGIDTQTELKRMLLDSQKELAEYQDQFAQRVTKAKTLNNQIHYTGQYFANKETYSKFVKSKIKGKYRKEHASEIQAFEEARDWLKSFYQDGKMTSIKDLKIQKNNLQQTIDSDKESIKSLKEKLKDLETADQNIDAILHMQIPEKRKEKSIEPER</sequence>
<evidence type="ECO:0000259" key="1">
    <source>
        <dbReference type="Pfam" id="PF03432"/>
    </source>
</evidence>
<dbReference type="RefSeq" id="WP_055297695.1">
    <property type="nucleotide sequence ID" value="NZ_JBKVOV010000002.1"/>
</dbReference>
<dbReference type="EMBL" id="RCYR01000010">
    <property type="protein sequence ID" value="RYS80259.1"/>
    <property type="molecule type" value="Genomic_DNA"/>
</dbReference>